<dbReference type="Proteomes" id="UP001190700">
    <property type="component" value="Unassembled WGS sequence"/>
</dbReference>
<evidence type="ECO:0000313" key="2">
    <source>
        <dbReference type="Proteomes" id="UP001190700"/>
    </source>
</evidence>
<name>A0AAE0FM34_9CHLO</name>
<organism evidence="1 2">
    <name type="scientific">Cymbomonas tetramitiformis</name>
    <dbReference type="NCBI Taxonomy" id="36881"/>
    <lineage>
        <taxon>Eukaryota</taxon>
        <taxon>Viridiplantae</taxon>
        <taxon>Chlorophyta</taxon>
        <taxon>Pyramimonadophyceae</taxon>
        <taxon>Pyramimonadales</taxon>
        <taxon>Pyramimonadaceae</taxon>
        <taxon>Cymbomonas</taxon>
    </lineage>
</organism>
<dbReference type="AlphaFoldDB" id="A0AAE0FM34"/>
<reference evidence="1 2" key="1">
    <citation type="journal article" date="2015" name="Genome Biol. Evol.">
        <title>Comparative Genomics of a Bacterivorous Green Alga Reveals Evolutionary Causalities and Consequences of Phago-Mixotrophic Mode of Nutrition.</title>
        <authorList>
            <person name="Burns J.A."/>
            <person name="Paasch A."/>
            <person name="Narechania A."/>
            <person name="Kim E."/>
        </authorList>
    </citation>
    <scope>NUCLEOTIDE SEQUENCE [LARGE SCALE GENOMIC DNA]</scope>
    <source>
        <strain evidence="1 2">PLY_AMNH</strain>
    </source>
</reference>
<protein>
    <submittedName>
        <fullName evidence="1">Uncharacterized protein</fullName>
    </submittedName>
</protein>
<gene>
    <name evidence="1" type="ORF">CYMTET_29019</name>
</gene>
<comment type="caution">
    <text evidence="1">The sequence shown here is derived from an EMBL/GenBank/DDBJ whole genome shotgun (WGS) entry which is preliminary data.</text>
</comment>
<proteinExistence type="predicted"/>
<dbReference type="EMBL" id="LGRX02016454">
    <property type="protein sequence ID" value="KAK3262108.1"/>
    <property type="molecule type" value="Genomic_DNA"/>
</dbReference>
<accession>A0AAE0FM34</accession>
<evidence type="ECO:0000313" key="1">
    <source>
        <dbReference type="EMBL" id="KAK3262108.1"/>
    </source>
</evidence>
<sequence length="359" mass="40512">MEEDECTKQSTTNYTTFSDYVVLWWTRAPDVQRRIHEFEKQLEHATSTLVALKESFEKNDEPLSGFADSHRHRRQTDDWKRNVAPEMEQKGADLYVQVKGDFHKGRCALTENNTIAKADMFRRFKMKRGFPSFKSTVLHCRVYLTEFRCLSSIPFVLLCVRRGVFVVVSHGIHNNGVRMSQTILAVHPFEGNDESDIDEGFQFSGFAATYVTRNREQEVAAAADRRPSGIVFNDDDGGPVTMTDGPVTVGTPAAKDVAPVELQSPPKSSAQAVIRHIAKIAEQASFLKIKGPEVESDTVHAAKRQLILGTREVLSADEWEVVENSGENDDCRSTSEDSELVRKPPSWYKTFKDQMAYAK</sequence>
<keyword evidence="2" id="KW-1185">Reference proteome</keyword>